<keyword evidence="7" id="KW-0805">Transcription regulation</keyword>
<keyword evidence="8" id="KW-0238">DNA-binding</keyword>
<feature type="compositionally biased region" description="Acidic residues" evidence="15">
    <location>
        <begin position="64"/>
        <end position="95"/>
    </location>
</feature>
<feature type="compositionally biased region" description="Low complexity" evidence="15">
    <location>
        <begin position="1000"/>
        <end position="1013"/>
    </location>
</feature>
<evidence type="ECO:0000256" key="11">
    <source>
        <dbReference type="ARBA" id="ARBA00038474"/>
    </source>
</evidence>
<dbReference type="PROSITE" id="PS00028">
    <property type="entry name" value="ZINC_FINGER_C2H2_1"/>
    <property type="match status" value="5"/>
</dbReference>
<feature type="region of interest" description="Disordered" evidence="15">
    <location>
        <begin position="920"/>
        <end position="1022"/>
    </location>
</feature>
<comment type="similarity">
    <text evidence="11">Belongs to the sal C2H2-type zinc-finger protein family.</text>
</comment>
<organism evidence="17">
    <name type="scientific">Oppiella nova</name>
    <dbReference type="NCBI Taxonomy" id="334625"/>
    <lineage>
        <taxon>Eukaryota</taxon>
        <taxon>Metazoa</taxon>
        <taxon>Ecdysozoa</taxon>
        <taxon>Arthropoda</taxon>
        <taxon>Chelicerata</taxon>
        <taxon>Arachnida</taxon>
        <taxon>Acari</taxon>
        <taxon>Acariformes</taxon>
        <taxon>Sarcoptiformes</taxon>
        <taxon>Oribatida</taxon>
        <taxon>Brachypylina</taxon>
        <taxon>Oppioidea</taxon>
        <taxon>Oppiidae</taxon>
        <taxon>Oppiella</taxon>
    </lineage>
</organism>
<feature type="compositionally biased region" description="Basic and acidic residues" evidence="15">
    <location>
        <begin position="627"/>
        <end position="640"/>
    </location>
</feature>
<evidence type="ECO:0000256" key="13">
    <source>
        <dbReference type="ARBA" id="ARBA00071947"/>
    </source>
</evidence>
<feature type="compositionally biased region" description="Acidic residues" evidence="15">
    <location>
        <begin position="550"/>
        <end position="560"/>
    </location>
</feature>
<evidence type="ECO:0000256" key="5">
    <source>
        <dbReference type="ARBA" id="ARBA00022771"/>
    </source>
</evidence>
<feature type="compositionally biased region" description="Polar residues" evidence="15">
    <location>
        <begin position="280"/>
        <end position="294"/>
    </location>
</feature>
<feature type="domain" description="C2H2-type" evidence="16">
    <location>
        <begin position="792"/>
        <end position="819"/>
    </location>
</feature>
<evidence type="ECO:0000256" key="9">
    <source>
        <dbReference type="ARBA" id="ARBA00023163"/>
    </source>
</evidence>
<dbReference type="InterPro" id="IPR036236">
    <property type="entry name" value="Znf_C2H2_sf"/>
</dbReference>
<dbReference type="FunFam" id="3.30.160.60:FF:000025">
    <property type="entry name" value="Spalt-like transcription factor 1"/>
    <property type="match status" value="1"/>
</dbReference>
<dbReference type="GO" id="GO:0048731">
    <property type="term" value="P:system development"/>
    <property type="evidence" value="ECO:0007669"/>
    <property type="project" value="UniProtKB-ARBA"/>
</dbReference>
<evidence type="ECO:0000256" key="12">
    <source>
        <dbReference type="ARBA" id="ARBA00056983"/>
    </source>
</evidence>
<evidence type="ECO:0000256" key="14">
    <source>
        <dbReference type="PROSITE-ProRule" id="PRU00042"/>
    </source>
</evidence>
<feature type="domain" description="C2H2-type" evidence="16">
    <location>
        <begin position="410"/>
        <end position="437"/>
    </location>
</feature>
<comment type="function">
    <text evidence="12">Required for the establishment of the posterior-most head and the anterior-most tail segments of the embryo. Probably function as a transcriptional regulator. Could repress the transcription of the tsh gene.</text>
</comment>
<dbReference type="EMBL" id="CAJPVJ010001529">
    <property type="protein sequence ID" value="CAG2164881.1"/>
    <property type="molecule type" value="Genomic_DNA"/>
</dbReference>
<dbReference type="PANTHER" id="PTHR23233">
    <property type="entry name" value="SAL-LIKE PROTEIN"/>
    <property type="match status" value="1"/>
</dbReference>
<feature type="compositionally biased region" description="Low complexity" evidence="15">
    <location>
        <begin position="463"/>
        <end position="478"/>
    </location>
</feature>
<dbReference type="InterPro" id="IPR051565">
    <property type="entry name" value="Sal_C2H2-zinc-finger"/>
</dbReference>
<feature type="region of interest" description="Disordered" evidence="15">
    <location>
        <begin position="693"/>
        <end position="714"/>
    </location>
</feature>
<feature type="compositionally biased region" description="Acidic residues" evidence="15">
    <location>
        <begin position="641"/>
        <end position="653"/>
    </location>
</feature>
<dbReference type="FunFam" id="3.30.160.60:FF:002027">
    <property type="entry name" value="Blast:Sal-like protein 3"/>
    <property type="match status" value="1"/>
</dbReference>
<evidence type="ECO:0000256" key="15">
    <source>
        <dbReference type="SAM" id="MobiDB-lite"/>
    </source>
</evidence>
<dbReference type="Gene3D" id="3.30.160.60">
    <property type="entry name" value="Classic Zinc Finger"/>
    <property type="match status" value="5"/>
</dbReference>
<keyword evidence="5 14" id="KW-0863">Zinc-finger</keyword>
<feature type="region of interest" description="Disordered" evidence="15">
    <location>
        <begin position="604"/>
        <end position="655"/>
    </location>
</feature>
<evidence type="ECO:0000256" key="1">
    <source>
        <dbReference type="ARBA" id="ARBA00004123"/>
    </source>
</evidence>
<feature type="compositionally biased region" description="Low complexity" evidence="15">
    <location>
        <begin position="540"/>
        <end position="549"/>
    </location>
</feature>
<accession>A0A7R9QGG2</accession>
<reference evidence="17" key="1">
    <citation type="submission" date="2020-11" db="EMBL/GenBank/DDBJ databases">
        <authorList>
            <person name="Tran Van P."/>
        </authorList>
    </citation>
    <scope>NUCLEOTIDE SEQUENCE</scope>
</reference>
<feature type="domain" description="C2H2-type" evidence="16">
    <location>
        <begin position="824"/>
        <end position="851"/>
    </location>
</feature>
<evidence type="ECO:0000256" key="2">
    <source>
        <dbReference type="ARBA" id="ARBA00022473"/>
    </source>
</evidence>
<keyword evidence="3" id="KW-0479">Metal-binding</keyword>
<dbReference type="FunFam" id="3.30.160.60:FF:000291">
    <property type="entry name" value="Spalt-like transcription factor 4"/>
    <property type="match status" value="1"/>
</dbReference>
<proteinExistence type="inferred from homology"/>
<keyword evidence="18" id="KW-1185">Reference proteome</keyword>
<dbReference type="GO" id="GO:0000978">
    <property type="term" value="F:RNA polymerase II cis-regulatory region sequence-specific DNA binding"/>
    <property type="evidence" value="ECO:0007669"/>
    <property type="project" value="TreeGrafter"/>
</dbReference>
<sequence length="1022" mass="111743">MKSVVVVDNEEEEEIVAPIDAHICGNCKQEFLGLSLFLSHKKECIKKGDKCEPTLPQQQIAAKEDEEVEDMEEDKDEDKEEEEEEENSDEEDSEEVDGKYSAMYNRSGDEKSESSQTLQRVVESDNDSSENRLKQMASSGGGWPVIGPSLSLSDTNVVIESLQNTSVAVAQHPPPSPDLLPQVPQTALQSTLFNLQQQQMMLFHVIHQLQSQIATNGGTAPQIPLLVPPLPSSTPSDVSTPESEKCQSKNAVIDKPSNSSSFPQTSSSKPMTPSVKTPPLSMSSVITPNLTSGTPAVDLVTPADPLDRPLIPPSSPLNETSSPASPDEPNTLELLQRHTEQALQNTMSGGSFLLNGIAGMGSSDFLSFRKTKDGKEDPMYRHRCKFCGKVFGSDSALQIHIRSHTGERPFKCNICGNRFTTKGNLKVHFQRHKAKYPHIKMNPHPVPEHLDKFHPPIEPPTGSQSPTNLTPLSTPPISMSGMSHMFSQSISSLNQSFLDPTVSPSKDMKSILNSSLGERMADTNSSGLSTSGGQPLHNISDNVSNQSLSDDSDLDCDDNDIMDAKDVEDVSDDERAINLEKTTNHTNKLEELPLNLQRIRKEMAEEEDFNEDEDMSGDEFDKEMDESERREMTDKDKENINSDDDISDGDSDDGMNIHPGAEFQYLPHFPPYFHSGGFPGIPTSLGLIPFGFPPGMPPPPHSGLPNSEGGEGSNRDPVFYQDLLPKPGSTDNTWETLMEVQKASETVKLQQLVDNIEHKLTDPNQCIICHRVLSCKSALQMHYRTHTGERPFKCKICGRAFTTKGNLKTHMGVHRVKPPLRILHQCPVCHKQFTNALVLQQHIRMHTGEPTDIPPEHIMANEIKGPTLMPSFQRALLPPHFAGHLPPPAGLFVPPFMNGLTTSSSLHIPLSSPITSLSTIKPNSSPVLSAEVKSDQNSSDETPECKQELISPSTSNRSSRASTPDSSKSPKLARSRSPSPSPKPSALSTPLAIPQPVIVSASTPNPTTPSSAPIVVSTQSND</sequence>
<feature type="non-terminal residue" evidence="17">
    <location>
        <position position="1"/>
    </location>
</feature>
<feature type="compositionally biased region" description="Low complexity" evidence="15">
    <location>
        <begin position="951"/>
        <end position="992"/>
    </location>
</feature>
<evidence type="ECO:0000256" key="6">
    <source>
        <dbReference type="ARBA" id="ARBA00022833"/>
    </source>
</evidence>
<dbReference type="Pfam" id="PF00096">
    <property type="entry name" value="zf-C2H2"/>
    <property type="match status" value="4"/>
</dbReference>
<feature type="compositionally biased region" description="Polar residues" evidence="15">
    <location>
        <begin position="518"/>
        <end position="539"/>
    </location>
</feature>
<feature type="region of interest" description="Disordered" evidence="15">
    <location>
        <begin position="454"/>
        <end position="483"/>
    </location>
</feature>
<dbReference type="PANTHER" id="PTHR23233:SF84">
    <property type="entry name" value="FI23031P1"/>
    <property type="match status" value="1"/>
</dbReference>
<dbReference type="GO" id="GO:0000981">
    <property type="term" value="F:DNA-binding transcription factor activity, RNA polymerase II-specific"/>
    <property type="evidence" value="ECO:0007669"/>
    <property type="project" value="TreeGrafter"/>
</dbReference>
<feature type="compositionally biased region" description="Pro residues" evidence="15">
    <location>
        <begin position="693"/>
        <end position="702"/>
    </location>
</feature>
<feature type="domain" description="C2H2-type" evidence="16">
    <location>
        <begin position="764"/>
        <end position="791"/>
    </location>
</feature>
<gene>
    <name evidence="17" type="ORF">ONB1V03_LOCUS4428</name>
</gene>
<name>A0A7R9QGG2_9ACAR</name>
<dbReference type="GO" id="GO:0005634">
    <property type="term" value="C:nucleus"/>
    <property type="evidence" value="ECO:0007669"/>
    <property type="project" value="UniProtKB-SubCell"/>
</dbReference>
<dbReference type="OrthoDB" id="8749569at2759"/>
<dbReference type="Proteomes" id="UP000728032">
    <property type="component" value="Unassembled WGS sequence"/>
</dbReference>
<evidence type="ECO:0000256" key="3">
    <source>
        <dbReference type="ARBA" id="ARBA00022723"/>
    </source>
</evidence>
<feature type="region of interest" description="Disordered" evidence="15">
    <location>
        <begin position="518"/>
        <end position="560"/>
    </location>
</feature>
<feature type="region of interest" description="Disordered" evidence="15">
    <location>
        <begin position="224"/>
        <end position="330"/>
    </location>
</feature>
<evidence type="ECO:0000313" key="18">
    <source>
        <dbReference type="Proteomes" id="UP000728032"/>
    </source>
</evidence>
<protein>
    <recommendedName>
        <fullName evidence="13">Homeotic protein spalt-major</fullName>
    </recommendedName>
</protein>
<feature type="compositionally biased region" description="Low complexity" evidence="15">
    <location>
        <begin position="256"/>
        <end position="270"/>
    </location>
</feature>
<keyword evidence="10" id="KW-0539">Nucleus</keyword>
<keyword evidence="6" id="KW-0862">Zinc</keyword>
<feature type="domain" description="C2H2-type" evidence="16">
    <location>
        <begin position="382"/>
        <end position="409"/>
    </location>
</feature>
<dbReference type="SMART" id="SM00355">
    <property type="entry name" value="ZnF_C2H2"/>
    <property type="match status" value="5"/>
</dbReference>
<keyword evidence="2" id="KW-0217">Developmental protein</keyword>
<keyword evidence="9" id="KW-0804">Transcription</keyword>
<feature type="compositionally biased region" description="Acidic residues" evidence="15">
    <location>
        <begin position="604"/>
        <end position="626"/>
    </location>
</feature>
<dbReference type="GO" id="GO:0008270">
    <property type="term" value="F:zinc ion binding"/>
    <property type="evidence" value="ECO:0007669"/>
    <property type="project" value="UniProtKB-KW"/>
</dbReference>
<evidence type="ECO:0000256" key="8">
    <source>
        <dbReference type="ARBA" id="ARBA00023125"/>
    </source>
</evidence>
<comment type="subcellular location">
    <subcellularLocation>
        <location evidence="1">Nucleus</location>
    </subcellularLocation>
</comment>
<dbReference type="EMBL" id="OC916354">
    <property type="protein sequence ID" value="CAD7644002.1"/>
    <property type="molecule type" value="Genomic_DNA"/>
</dbReference>
<keyword evidence="4" id="KW-0677">Repeat</keyword>
<dbReference type="SUPFAM" id="SSF57667">
    <property type="entry name" value="beta-beta-alpha zinc fingers"/>
    <property type="match status" value="3"/>
</dbReference>
<dbReference type="FunFam" id="3.30.160.60:FF:000215">
    <property type="entry name" value="Spalt-like transcription factor 3"/>
    <property type="match status" value="1"/>
</dbReference>
<dbReference type="PROSITE" id="PS50157">
    <property type="entry name" value="ZINC_FINGER_C2H2_2"/>
    <property type="match status" value="5"/>
</dbReference>
<evidence type="ECO:0000259" key="16">
    <source>
        <dbReference type="PROSITE" id="PS50157"/>
    </source>
</evidence>
<evidence type="ECO:0000256" key="4">
    <source>
        <dbReference type="ARBA" id="ARBA00022737"/>
    </source>
</evidence>
<dbReference type="InterPro" id="IPR013087">
    <property type="entry name" value="Znf_C2H2_type"/>
</dbReference>
<dbReference type="AlphaFoldDB" id="A0A7R9QGG2"/>
<feature type="region of interest" description="Disordered" evidence="15">
    <location>
        <begin position="54"/>
        <end position="142"/>
    </location>
</feature>
<evidence type="ECO:0000313" key="17">
    <source>
        <dbReference type="EMBL" id="CAD7644002.1"/>
    </source>
</evidence>
<evidence type="ECO:0000256" key="10">
    <source>
        <dbReference type="ARBA" id="ARBA00023242"/>
    </source>
</evidence>
<evidence type="ECO:0000256" key="7">
    <source>
        <dbReference type="ARBA" id="ARBA00023015"/>
    </source>
</evidence>